<dbReference type="AlphaFoldDB" id="A0AAD8CE83"/>
<feature type="compositionally biased region" description="Basic and acidic residues" evidence="5">
    <location>
        <begin position="42"/>
        <end position="64"/>
    </location>
</feature>
<evidence type="ECO:0000256" key="3">
    <source>
        <dbReference type="ARBA" id="ARBA00022530"/>
    </source>
</evidence>
<dbReference type="Gene3D" id="2.60.120.40">
    <property type="match status" value="2"/>
</dbReference>
<evidence type="ECO:0000256" key="2">
    <source>
        <dbReference type="ARBA" id="ARBA00022525"/>
    </source>
</evidence>
<comment type="subcellular location">
    <subcellularLocation>
        <location evidence="1">Secreted</location>
        <location evidence="1">Extracellular space</location>
        <location evidence="1">Extracellular matrix</location>
    </subcellularLocation>
</comment>
<feature type="compositionally biased region" description="Low complexity" evidence="5">
    <location>
        <begin position="132"/>
        <end position="160"/>
    </location>
</feature>
<dbReference type="PANTHER" id="PTHR15427:SF21">
    <property type="entry name" value="COMPLEMENT C1Q AND TUMOR NECROSIS FACTOR-RELATED PROTEIN 9A"/>
    <property type="match status" value="1"/>
</dbReference>
<dbReference type="Pfam" id="PF00386">
    <property type="entry name" value="C1q"/>
    <property type="match status" value="1"/>
</dbReference>
<evidence type="ECO:0000256" key="1">
    <source>
        <dbReference type="ARBA" id="ARBA00004498"/>
    </source>
</evidence>
<dbReference type="PANTHER" id="PTHR15427">
    <property type="entry name" value="EMILIN ELASTIN MICROFIBRIL INTERFACE-LOCATED PROTEIN ELASTIN MICROFIBRIL INTERFACER"/>
    <property type="match status" value="1"/>
</dbReference>
<reference evidence="7" key="1">
    <citation type="submission" date="2022-02" db="EMBL/GenBank/DDBJ databases">
        <title>Atlantic sturgeon de novo genome assembly.</title>
        <authorList>
            <person name="Stock M."/>
            <person name="Klopp C."/>
            <person name="Guiguen Y."/>
            <person name="Cabau C."/>
            <person name="Parinello H."/>
            <person name="Santidrian Yebra-Pimentel E."/>
            <person name="Kuhl H."/>
            <person name="Dirks R.P."/>
            <person name="Guessner J."/>
            <person name="Wuertz S."/>
            <person name="Du K."/>
            <person name="Schartl M."/>
        </authorList>
    </citation>
    <scope>NUCLEOTIDE SEQUENCE</scope>
    <source>
        <strain evidence="7">STURGEONOMICS-FGT-2020</strain>
        <tissue evidence="7">Whole blood</tissue>
    </source>
</reference>
<keyword evidence="8" id="KW-1185">Reference proteome</keyword>
<evidence type="ECO:0000259" key="6">
    <source>
        <dbReference type="PROSITE" id="PS50871"/>
    </source>
</evidence>
<evidence type="ECO:0000313" key="7">
    <source>
        <dbReference type="EMBL" id="KAK1142696.1"/>
    </source>
</evidence>
<sequence>MTSVLVLLVGLVSADEVTRRDGCLSGHPGIPGDPGHNGMPGRDGRDGGKGDKGDSGSKGDKGDPGKAVNCHVRGWKGTPGIAGVKGRRGETAERGAPGKLGPQGVPGPVGNAGQKGERGLPGPQGPKGEVGPRGPQGLQGVVGPQGEIGYPGPIGPTGIEGPKGEIGVPGHKGNIGHQGEKGDRGEAGEKGATGDMPTVYRSAFSAGLTELSKLPPANAPIKFDKIIYNRQGHYEPSTGVFTRACSRGLLLHLPHHRVHEEREGGAGEEWHTGAAHGQQVPEQRGPGFGGAVLQLREGDTVWLQVIGGEFSNGLFADEDDDTTFTGFLLFA</sequence>
<feature type="region of interest" description="Disordered" evidence="5">
    <location>
        <begin position="264"/>
        <end position="290"/>
    </location>
</feature>
<accession>A0AAD8CE83</accession>
<name>A0AAD8CE83_ACIOX</name>
<dbReference type="InterPro" id="IPR008983">
    <property type="entry name" value="Tumour_necrosis_fac-like_dom"/>
</dbReference>
<keyword evidence="2" id="KW-0964">Secreted</keyword>
<dbReference type="SUPFAM" id="SSF49842">
    <property type="entry name" value="TNF-like"/>
    <property type="match status" value="1"/>
</dbReference>
<dbReference type="InterPro" id="IPR050392">
    <property type="entry name" value="Collagen/C1q_domain"/>
</dbReference>
<feature type="non-terminal residue" evidence="7">
    <location>
        <position position="331"/>
    </location>
</feature>
<evidence type="ECO:0000313" key="8">
    <source>
        <dbReference type="Proteomes" id="UP001230051"/>
    </source>
</evidence>
<organism evidence="7 8">
    <name type="scientific">Acipenser oxyrinchus oxyrinchus</name>
    <dbReference type="NCBI Taxonomy" id="40147"/>
    <lineage>
        <taxon>Eukaryota</taxon>
        <taxon>Metazoa</taxon>
        <taxon>Chordata</taxon>
        <taxon>Craniata</taxon>
        <taxon>Vertebrata</taxon>
        <taxon>Euteleostomi</taxon>
        <taxon>Actinopterygii</taxon>
        <taxon>Chondrostei</taxon>
        <taxon>Acipenseriformes</taxon>
        <taxon>Acipenseridae</taxon>
        <taxon>Acipenser</taxon>
    </lineage>
</organism>
<dbReference type="SMART" id="SM00110">
    <property type="entry name" value="C1Q"/>
    <property type="match status" value="1"/>
</dbReference>
<dbReference type="Pfam" id="PF01391">
    <property type="entry name" value="Collagen"/>
    <property type="match status" value="2"/>
</dbReference>
<feature type="compositionally biased region" description="Basic and acidic residues" evidence="5">
    <location>
        <begin position="178"/>
        <end position="189"/>
    </location>
</feature>
<comment type="caution">
    <text evidence="7">The sequence shown here is derived from an EMBL/GenBank/DDBJ whole genome shotgun (WGS) entry which is preliminary data.</text>
</comment>
<feature type="region of interest" description="Disordered" evidence="5">
    <location>
        <begin position="20"/>
        <end position="196"/>
    </location>
</feature>
<keyword evidence="3" id="KW-0272">Extracellular matrix</keyword>
<evidence type="ECO:0000256" key="4">
    <source>
        <dbReference type="ARBA" id="ARBA00022729"/>
    </source>
</evidence>
<dbReference type="InterPro" id="IPR001073">
    <property type="entry name" value="C1q_dom"/>
</dbReference>
<feature type="domain" description="C1q" evidence="6">
    <location>
        <begin position="197"/>
        <end position="331"/>
    </location>
</feature>
<protein>
    <recommendedName>
        <fullName evidence="6">C1q domain-containing protein</fullName>
    </recommendedName>
</protein>
<proteinExistence type="predicted"/>
<gene>
    <name evidence="7" type="ORF">AOXY_G36868</name>
</gene>
<dbReference type="PRINTS" id="PR00007">
    <property type="entry name" value="COMPLEMNTC1Q"/>
</dbReference>
<evidence type="ECO:0000256" key="5">
    <source>
        <dbReference type="SAM" id="MobiDB-lite"/>
    </source>
</evidence>
<keyword evidence="4" id="KW-0732">Signal</keyword>
<dbReference type="PROSITE" id="PS50871">
    <property type="entry name" value="C1Q"/>
    <property type="match status" value="1"/>
</dbReference>
<dbReference type="Proteomes" id="UP001230051">
    <property type="component" value="Unassembled WGS sequence"/>
</dbReference>
<dbReference type="InterPro" id="IPR008160">
    <property type="entry name" value="Collagen"/>
</dbReference>
<dbReference type="EMBL" id="JAGXEW010000259">
    <property type="protein sequence ID" value="KAK1142696.1"/>
    <property type="molecule type" value="Genomic_DNA"/>
</dbReference>